<sequence length="106" mass="11559">MSQSAIACYVVTFSYPQADLAETAKLNNQLMLEGFATTVADSDGIPHELGPNSYAITSLQDKSDVERLAQALGKVALGQEPEVEAVLRDEYFTQLWATRNPSKGQH</sequence>
<dbReference type="PATRIC" id="fig|1453496.5.peg.2106"/>
<dbReference type="RefSeq" id="WP_025801248.1">
    <property type="nucleotide sequence ID" value="NZ_CP009706.1"/>
</dbReference>
<gene>
    <name evidence="1" type="ORF">AT03_10485</name>
</gene>
<dbReference type="AlphaFoldDB" id="A0A097R208"/>
<dbReference type="OrthoDB" id="6490595at2"/>
<keyword evidence="2" id="KW-1185">Reference proteome</keyword>
<evidence type="ECO:0000313" key="2">
    <source>
        <dbReference type="Proteomes" id="UP000029986"/>
    </source>
</evidence>
<dbReference type="InterPro" id="IPR038241">
    <property type="entry name" value="GhoS_sf"/>
</dbReference>
<dbReference type="Pfam" id="PF11080">
    <property type="entry name" value="GhoS"/>
    <property type="match status" value="1"/>
</dbReference>
<dbReference type="GeneID" id="78452275"/>
<dbReference type="Proteomes" id="UP000029986">
    <property type="component" value="Chromosome"/>
</dbReference>
<dbReference type="eggNOG" id="ENOG5033717">
    <property type="taxonomic scope" value="Bacteria"/>
</dbReference>
<dbReference type="EMBL" id="CP009706">
    <property type="protein sequence ID" value="AIU72764.1"/>
    <property type="molecule type" value="Genomic_DNA"/>
</dbReference>
<protein>
    <submittedName>
        <fullName evidence="1">Uncharacterized protein</fullName>
    </submittedName>
</protein>
<proteinExistence type="predicted"/>
<dbReference type="HOGENOM" id="CLU_166689_1_0_6"/>
<dbReference type="InterPro" id="IPR022597">
    <property type="entry name" value="GhoS"/>
</dbReference>
<dbReference type="GO" id="GO:0004521">
    <property type="term" value="F:RNA endonuclease activity"/>
    <property type="evidence" value="ECO:0007669"/>
    <property type="project" value="InterPro"/>
</dbReference>
<organism evidence="1 2">
    <name type="scientific">Hafnia alvei FB1</name>
    <dbReference type="NCBI Taxonomy" id="1453496"/>
    <lineage>
        <taxon>Bacteria</taxon>
        <taxon>Pseudomonadati</taxon>
        <taxon>Pseudomonadota</taxon>
        <taxon>Gammaproteobacteria</taxon>
        <taxon>Enterobacterales</taxon>
        <taxon>Hafniaceae</taxon>
        <taxon>Hafnia</taxon>
    </lineage>
</organism>
<reference evidence="1 2" key="1">
    <citation type="journal article" date="2014" name="Gut Pathog.">
        <title>Gene clusters of Hafnia alvei strain FB1 important in survival and pathogenesis: a draft genome perspective.</title>
        <authorList>
            <person name="Tan J.Y."/>
            <person name="Yin W.F."/>
            <person name="Chan K.G."/>
        </authorList>
    </citation>
    <scope>NUCLEOTIDE SEQUENCE [LARGE SCALE GENOMIC DNA]</scope>
    <source>
        <strain evidence="1 2">FB1</strain>
    </source>
</reference>
<name>A0A097R208_HAFAL</name>
<dbReference type="KEGG" id="hav:AT03_10485"/>
<evidence type="ECO:0000313" key="1">
    <source>
        <dbReference type="EMBL" id="AIU72764.1"/>
    </source>
</evidence>
<accession>A0A097R208</accession>
<dbReference type="Gene3D" id="3.30.70.2360">
    <property type="match status" value="1"/>
</dbReference>